<reference evidence="5" key="1">
    <citation type="journal article" date="2019" name="Int. J. Syst. Evol. Microbiol.">
        <title>The Global Catalogue of Microorganisms (GCM) 10K type strain sequencing project: providing services to taxonomists for standard genome sequencing and annotation.</title>
        <authorList>
            <consortium name="The Broad Institute Genomics Platform"/>
            <consortium name="The Broad Institute Genome Sequencing Center for Infectious Disease"/>
            <person name="Wu L."/>
            <person name="Ma J."/>
        </authorList>
    </citation>
    <scope>NUCLEOTIDE SEQUENCE [LARGE SCALE GENOMIC DNA]</scope>
    <source>
        <strain evidence="5">JCM 4376</strain>
    </source>
</reference>
<dbReference type="InterPro" id="IPR019775">
    <property type="entry name" value="WD40_repeat_CS"/>
</dbReference>
<comment type="caution">
    <text evidence="4">The sequence shown here is derived from an EMBL/GenBank/DDBJ whole genome shotgun (WGS) entry which is preliminary data.</text>
</comment>
<accession>A0ABQ2W205</accession>
<evidence type="ECO:0000256" key="1">
    <source>
        <dbReference type="ARBA" id="ARBA00022574"/>
    </source>
</evidence>
<evidence type="ECO:0000313" key="4">
    <source>
        <dbReference type="EMBL" id="GGV87344.1"/>
    </source>
</evidence>
<keyword evidence="5" id="KW-1185">Reference proteome</keyword>
<sequence>MQVIVVSVGRWLRLTGPATGRRIGPLLSSRTRPVTTVATAVTDGRPVAVSGSDDGTVRVWDLTTHRQTGPALTFPAPVGLARGGSSWSCSWPCVRIDGAGVRMRPGRFHTVPHRGMRHGREGGNLRGQAGLGGPGRVVVRLAGCCRR</sequence>
<keyword evidence="1 3" id="KW-0853">WD repeat</keyword>
<dbReference type="EMBL" id="BMTF01000011">
    <property type="protein sequence ID" value="GGV87344.1"/>
    <property type="molecule type" value="Genomic_DNA"/>
</dbReference>
<evidence type="ECO:0008006" key="6">
    <source>
        <dbReference type="Google" id="ProtNLM"/>
    </source>
</evidence>
<proteinExistence type="predicted"/>
<dbReference type="Gene3D" id="2.130.10.10">
    <property type="entry name" value="YVTN repeat-like/Quinoprotein amine dehydrogenase"/>
    <property type="match status" value="1"/>
</dbReference>
<dbReference type="PROSITE" id="PS50082">
    <property type="entry name" value="WD_REPEATS_2"/>
    <property type="match status" value="1"/>
</dbReference>
<name>A0ABQ2W205_9ACTN</name>
<dbReference type="PROSITE" id="PS00678">
    <property type="entry name" value="WD_REPEATS_1"/>
    <property type="match status" value="1"/>
</dbReference>
<dbReference type="SUPFAM" id="SSF50978">
    <property type="entry name" value="WD40 repeat-like"/>
    <property type="match status" value="1"/>
</dbReference>
<dbReference type="InterPro" id="IPR036322">
    <property type="entry name" value="WD40_repeat_dom_sf"/>
</dbReference>
<keyword evidence="2" id="KW-0677">Repeat</keyword>
<evidence type="ECO:0000313" key="5">
    <source>
        <dbReference type="Proteomes" id="UP000660675"/>
    </source>
</evidence>
<gene>
    <name evidence="4" type="ORF">GCM10015535_36890</name>
</gene>
<protein>
    <recommendedName>
        <fullName evidence="6">WD40 repeat domain-containing protein</fullName>
    </recommendedName>
</protein>
<feature type="repeat" description="WD" evidence="3">
    <location>
        <begin position="49"/>
        <end position="70"/>
    </location>
</feature>
<evidence type="ECO:0000256" key="2">
    <source>
        <dbReference type="ARBA" id="ARBA00022737"/>
    </source>
</evidence>
<evidence type="ECO:0000256" key="3">
    <source>
        <dbReference type="PROSITE-ProRule" id="PRU00221"/>
    </source>
</evidence>
<dbReference type="InterPro" id="IPR015943">
    <property type="entry name" value="WD40/YVTN_repeat-like_dom_sf"/>
</dbReference>
<dbReference type="Proteomes" id="UP000660675">
    <property type="component" value="Unassembled WGS sequence"/>
</dbReference>
<dbReference type="InterPro" id="IPR001680">
    <property type="entry name" value="WD40_rpt"/>
</dbReference>
<organism evidence="4 5">
    <name type="scientific">Streptomyces gelaticus</name>
    <dbReference type="NCBI Taxonomy" id="285446"/>
    <lineage>
        <taxon>Bacteria</taxon>
        <taxon>Bacillati</taxon>
        <taxon>Actinomycetota</taxon>
        <taxon>Actinomycetes</taxon>
        <taxon>Kitasatosporales</taxon>
        <taxon>Streptomycetaceae</taxon>
        <taxon>Streptomyces</taxon>
    </lineage>
</organism>